<dbReference type="OrthoDB" id="1653053at2"/>
<accession>A0A0R2EW60</accession>
<comment type="caution">
    <text evidence="1">The sequence shown here is derived from an EMBL/GenBank/DDBJ whole genome shotgun (WGS) entry which is preliminary data.</text>
</comment>
<evidence type="ECO:0000313" key="2">
    <source>
        <dbReference type="Proteomes" id="UP000051442"/>
    </source>
</evidence>
<dbReference type="PATRIC" id="fig|1423804.4.peg.1543"/>
<reference evidence="1 2" key="1">
    <citation type="journal article" date="2015" name="Genome Announc.">
        <title>Expanding the biotechnology potential of lactobacilli through comparative genomics of 213 strains and associated genera.</title>
        <authorList>
            <person name="Sun Z."/>
            <person name="Harris H.M."/>
            <person name="McCann A."/>
            <person name="Guo C."/>
            <person name="Argimon S."/>
            <person name="Zhang W."/>
            <person name="Yang X."/>
            <person name="Jeffery I.B."/>
            <person name="Cooney J.C."/>
            <person name="Kagawa T.F."/>
            <person name="Liu W."/>
            <person name="Song Y."/>
            <person name="Salvetti E."/>
            <person name="Wrobel A."/>
            <person name="Rasinkangas P."/>
            <person name="Parkhill J."/>
            <person name="Rea M.C."/>
            <person name="O'Sullivan O."/>
            <person name="Ritari J."/>
            <person name="Douillard F.P."/>
            <person name="Paul Ross R."/>
            <person name="Yang R."/>
            <person name="Briner A.E."/>
            <person name="Felis G.E."/>
            <person name="de Vos W.M."/>
            <person name="Barrangou R."/>
            <person name="Klaenhammer T.R."/>
            <person name="Caufield P.W."/>
            <person name="Cui Y."/>
            <person name="Zhang H."/>
            <person name="O'Toole P.W."/>
        </authorList>
    </citation>
    <scope>NUCLEOTIDE SEQUENCE [LARGE SCALE GENOMIC DNA]</scope>
    <source>
        <strain evidence="1 2">DSM 23365</strain>
    </source>
</reference>
<dbReference type="InterPro" id="IPR020296">
    <property type="entry name" value="Spore_Cse60"/>
</dbReference>
<keyword evidence="2" id="KW-1185">Reference proteome</keyword>
<protein>
    <submittedName>
        <fullName evidence="1">Uncharacterized protein</fullName>
    </submittedName>
</protein>
<evidence type="ECO:0000313" key="1">
    <source>
        <dbReference type="EMBL" id="KRN20639.1"/>
    </source>
</evidence>
<dbReference type="STRING" id="1423804.FD14_GL001426"/>
<dbReference type="EMBL" id="AYZM01000131">
    <property type="protein sequence ID" value="KRN20639.1"/>
    <property type="molecule type" value="Genomic_DNA"/>
</dbReference>
<proteinExistence type="predicted"/>
<organism evidence="1 2">
    <name type="scientific">Secundilactobacillus similis DSM 23365 = JCM 2765</name>
    <dbReference type="NCBI Taxonomy" id="1423804"/>
    <lineage>
        <taxon>Bacteria</taxon>
        <taxon>Bacillati</taxon>
        <taxon>Bacillota</taxon>
        <taxon>Bacilli</taxon>
        <taxon>Lactobacillales</taxon>
        <taxon>Lactobacillaceae</taxon>
        <taxon>Secundilactobacillus</taxon>
    </lineage>
</organism>
<dbReference type="Proteomes" id="UP000051442">
    <property type="component" value="Unassembled WGS sequence"/>
</dbReference>
<dbReference type="AlphaFoldDB" id="A0A0R2EW60"/>
<gene>
    <name evidence="1" type="ORF">FD14_GL001426</name>
</gene>
<dbReference type="Pfam" id="PF10957">
    <property type="entry name" value="Spore_Cse60"/>
    <property type="match status" value="1"/>
</dbReference>
<dbReference type="RefSeq" id="WP_054734402.1">
    <property type="nucleotide sequence ID" value="NZ_AYZM01000131.1"/>
</dbReference>
<name>A0A0R2EW60_9LACO</name>
<sequence length="113" mass="12540">MIRTELIEDRSWTNADLKSGINHFLKDHPDVKLIDIKYQMAMAPDGRGVNYSKSALIVYETESPDGSIEKCSFCDGYGPIMSTNDATLEFDGNQLLVLSMGKNAQKYDGTEAV</sequence>